<dbReference type="EMBL" id="JACHDO010000001">
    <property type="protein sequence ID" value="MBB5489997.1"/>
    <property type="molecule type" value="Genomic_DNA"/>
</dbReference>
<feature type="transmembrane region" description="Helical" evidence="1">
    <location>
        <begin position="231"/>
        <end position="256"/>
    </location>
</feature>
<protein>
    <recommendedName>
        <fullName evidence="4">ABC transporter permease</fullName>
    </recommendedName>
</protein>
<name>A0A840WE47_9ACTN</name>
<sequence length="261" mass="26317">MSAETRKALTLPAVFAGLAVAILGSLAVTLLNSFSVRNAVASGNPELVADTSPIETVFAAVPLGTMGAVVLGVVVISSEYTANSSDAGGGRQITATLTAAPSRLSVLTAKAAVVTALSALTAAVTIPAGLVLARAAIGDAANESVGTGEFAARSLGVFAYWALTALFALGLTTLTRNGIIPLILLIVNSSLVSFSLLLSDVTRLARYLPDLAGTAMVLGPSPDLFVDPELLLAPLPGGLVMAAWTAGMLVVAAVVLHRRDV</sequence>
<comment type="caution">
    <text evidence="2">The sequence shown here is derived from an EMBL/GenBank/DDBJ whole genome shotgun (WGS) entry which is preliminary data.</text>
</comment>
<gene>
    <name evidence="2" type="ORF">HNR07_001134</name>
</gene>
<evidence type="ECO:0000256" key="1">
    <source>
        <dbReference type="SAM" id="Phobius"/>
    </source>
</evidence>
<feature type="transmembrane region" description="Helical" evidence="1">
    <location>
        <begin position="150"/>
        <end position="171"/>
    </location>
</feature>
<dbReference type="AlphaFoldDB" id="A0A840WE47"/>
<dbReference type="Proteomes" id="UP000579647">
    <property type="component" value="Unassembled WGS sequence"/>
</dbReference>
<keyword evidence="1" id="KW-1133">Transmembrane helix</keyword>
<accession>A0A840WE47</accession>
<keyword evidence="1" id="KW-0472">Membrane</keyword>
<reference evidence="2 3" key="1">
    <citation type="submission" date="2020-08" db="EMBL/GenBank/DDBJ databases">
        <title>Sequencing the genomes of 1000 actinobacteria strains.</title>
        <authorList>
            <person name="Klenk H.-P."/>
        </authorList>
    </citation>
    <scope>NUCLEOTIDE SEQUENCE [LARGE SCALE GENOMIC DNA]</scope>
    <source>
        <strain evidence="2 3">DSM 44598</strain>
    </source>
</reference>
<feature type="transmembrane region" description="Helical" evidence="1">
    <location>
        <begin position="57"/>
        <end position="76"/>
    </location>
</feature>
<keyword evidence="1" id="KW-0812">Transmembrane</keyword>
<evidence type="ECO:0000313" key="3">
    <source>
        <dbReference type="Proteomes" id="UP000579647"/>
    </source>
</evidence>
<feature type="transmembrane region" description="Helical" evidence="1">
    <location>
        <begin position="111"/>
        <end position="130"/>
    </location>
</feature>
<evidence type="ECO:0000313" key="2">
    <source>
        <dbReference type="EMBL" id="MBB5489997.1"/>
    </source>
</evidence>
<proteinExistence type="predicted"/>
<keyword evidence="3" id="KW-1185">Reference proteome</keyword>
<organism evidence="2 3">
    <name type="scientific">Nocardiopsis metallicus</name>
    <dbReference type="NCBI Taxonomy" id="179819"/>
    <lineage>
        <taxon>Bacteria</taxon>
        <taxon>Bacillati</taxon>
        <taxon>Actinomycetota</taxon>
        <taxon>Actinomycetes</taxon>
        <taxon>Streptosporangiales</taxon>
        <taxon>Nocardiopsidaceae</taxon>
        <taxon>Nocardiopsis</taxon>
    </lineage>
</organism>
<evidence type="ECO:0008006" key="4">
    <source>
        <dbReference type="Google" id="ProtNLM"/>
    </source>
</evidence>
<feature type="transmembrane region" description="Helical" evidence="1">
    <location>
        <begin position="178"/>
        <end position="198"/>
    </location>
</feature>